<proteinExistence type="predicted"/>
<dbReference type="AlphaFoldDB" id="D6GSP3"/>
<feature type="domain" description="4Fe-4S ferredoxin-type" evidence="4">
    <location>
        <begin position="110"/>
        <end position="141"/>
    </location>
</feature>
<feature type="domain" description="4Fe-4S ferredoxin-type" evidence="4">
    <location>
        <begin position="142"/>
        <end position="172"/>
    </location>
</feature>
<dbReference type="InterPro" id="IPR009016">
    <property type="entry name" value="Fe_hydrogenase"/>
</dbReference>
<reference evidence="6" key="1">
    <citation type="submission" date="2010-12" db="EMBL/GenBank/DDBJ databases">
        <title>The genome sequence of Filifactor alocis strain ATCC 35896.</title>
        <authorList>
            <consortium name="The Broad Institute Genome Sequencing Platform"/>
            <person name="Ward D."/>
            <person name="Earl A."/>
            <person name="Feldgarden M."/>
            <person name="Young S.K."/>
            <person name="Gargeya S."/>
            <person name="Zeng Q."/>
            <person name="Alvarado L."/>
            <person name="Berlin A."/>
            <person name="Bochicchio J."/>
            <person name="Chapman S.B."/>
            <person name="Chen Z."/>
            <person name="Freedman E."/>
            <person name="Gellesch M."/>
            <person name="Goldberg J."/>
            <person name="Griggs A."/>
            <person name="Gujja S."/>
            <person name="Heilman E."/>
            <person name="Heiman D."/>
            <person name="Howarth C."/>
            <person name="Mehta T."/>
            <person name="Neiman D."/>
            <person name="Pearson M."/>
            <person name="Roberts A."/>
            <person name="Saif S."/>
            <person name="Shea T."/>
            <person name="Shenoy N."/>
            <person name="Sisk P."/>
            <person name="Stolte C."/>
            <person name="Sykes S."/>
            <person name="White J."/>
            <person name="Yandava C."/>
            <person name="Izard J."/>
            <person name="Blanton J.M."/>
            <person name="Baranova O.V."/>
            <person name="Tanner A.C."/>
            <person name="Dewhirst F.E."/>
            <person name="Haas B."/>
            <person name="Nusbaum C."/>
            <person name="Birren B."/>
        </authorList>
    </citation>
    <scope>NUCLEOTIDE SEQUENCE [LARGE SCALE GENOMIC DNA]</scope>
    <source>
        <strain evidence="6">ATCC 35896 / D40 B5</strain>
    </source>
</reference>
<dbReference type="GO" id="GO:0051536">
    <property type="term" value="F:iron-sulfur cluster binding"/>
    <property type="evidence" value="ECO:0007669"/>
    <property type="project" value="UniProtKB-KW"/>
</dbReference>
<dbReference type="eggNOG" id="COG0437">
    <property type="taxonomic scope" value="Bacteria"/>
</dbReference>
<protein>
    <submittedName>
        <fullName evidence="5">4Fe-4S binding domain protein</fullName>
    </submittedName>
</protein>
<keyword evidence="6" id="KW-1185">Reference proteome</keyword>
<dbReference type="Gene3D" id="3.30.70.20">
    <property type="match status" value="2"/>
</dbReference>
<keyword evidence="2" id="KW-0408">Iron</keyword>
<dbReference type="RefSeq" id="WP_014261748.1">
    <property type="nucleotide sequence ID" value="NC_016630.1"/>
</dbReference>
<dbReference type="STRING" id="546269.HMPREF0389_01130"/>
<dbReference type="PROSITE" id="PS00198">
    <property type="entry name" value="4FE4S_FER_1"/>
    <property type="match status" value="2"/>
</dbReference>
<evidence type="ECO:0000256" key="3">
    <source>
        <dbReference type="ARBA" id="ARBA00023014"/>
    </source>
</evidence>
<dbReference type="KEGG" id="faa:HMPREF0389_01130"/>
<dbReference type="Proteomes" id="UP000007468">
    <property type="component" value="Chromosome"/>
</dbReference>
<dbReference type="CDD" id="cd10549">
    <property type="entry name" value="MtMvhB_like"/>
    <property type="match status" value="1"/>
</dbReference>
<dbReference type="PATRIC" id="fig|546269.5.peg.80"/>
<dbReference type="GO" id="GO:0046872">
    <property type="term" value="F:metal ion binding"/>
    <property type="evidence" value="ECO:0007669"/>
    <property type="project" value="UniProtKB-KW"/>
</dbReference>
<feature type="domain" description="4Fe-4S ferredoxin-type" evidence="4">
    <location>
        <begin position="188"/>
        <end position="217"/>
    </location>
</feature>
<dbReference type="PROSITE" id="PS51379">
    <property type="entry name" value="4FE4S_FER_2"/>
    <property type="match status" value="3"/>
</dbReference>
<name>D6GSP3_FILAD</name>
<dbReference type="eggNOG" id="COG4624">
    <property type="taxonomic scope" value="Bacteria"/>
</dbReference>
<dbReference type="Gene3D" id="3.40.950.10">
    <property type="entry name" value="Fe-only Hydrogenase (Larger Subunit), Chain L, domain 3"/>
    <property type="match status" value="1"/>
</dbReference>
<evidence type="ECO:0000313" key="5">
    <source>
        <dbReference type="EMBL" id="EFE27878.1"/>
    </source>
</evidence>
<dbReference type="NCBIfam" id="TIGR04105">
    <property type="entry name" value="FeFe_hydrog_B1"/>
    <property type="match status" value="1"/>
</dbReference>
<dbReference type="SUPFAM" id="SSF54862">
    <property type="entry name" value="4Fe-4S ferredoxins"/>
    <property type="match status" value="1"/>
</dbReference>
<dbReference type="OrthoDB" id="9798098at2"/>
<sequence>MNQLYTDIIQIRQNVFAEITRIAYSDEDLIEALENAPMKILPGEVSERRQSIFKERAIVGERLRLTLGLPVRKASEFRRLSEGIKAIDETERVYEAPLVNVIPFACNACPTKALEVTSTCRQCMAHPCIQVCPVGAITMGETQTHIDKEKCIKCGKCKEACPYNAIIQYDRPCAEACGVNAIGSDEYGRALIDHDKCVSCGQCMAHCPFGAIADKAQIYQLVKSIRNKKQKHIAIVAPAFVSQFGDKITPAQVFEGIKMLGFDDVVEVGLGADIATINEAKEFLHVVPNELPYLATSCCPAWVSMVNKMFPEVVPQVSDALSPMKFTVQHIRKTDPDVKIIFVGPCVAKKLEALGEEMKSYVDFVITFEELMGMFVGKGIDLAAIETDNVINDSSAIGRGFAQAGGVAGAVQAYIKEIEPERELMLEAADGLHDCVKLARLAKAGKKNGYLIEGMGCPGGCIAGAGTLAPYNKAQKALNNFMKAAEYQSPTQNPLLDK</sequence>
<gene>
    <name evidence="5" type="ordered locus">HMPREF0389_01130</name>
</gene>
<organism evidence="5 6">
    <name type="scientific">Filifactor alocis (strain ATCC 35896 / CCUG 47790 / D40 B5)</name>
    <name type="common">Fusobacterium alocis</name>
    <dbReference type="NCBI Taxonomy" id="546269"/>
    <lineage>
        <taxon>Bacteria</taxon>
        <taxon>Bacillati</taxon>
        <taxon>Bacillota</taxon>
        <taxon>Clostridia</taxon>
        <taxon>Peptostreptococcales</taxon>
        <taxon>Filifactoraceae</taxon>
        <taxon>Filifactor</taxon>
    </lineage>
</organism>
<dbReference type="Pfam" id="PF00037">
    <property type="entry name" value="Fer4"/>
    <property type="match status" value="2"/>
</dbReference>
<dbReference type="InterPro" id="IPR050340">
    <property type="entry name" value="Cytosolic_Fe-S_CAF"/>
</dbReference>
<dbReference type="InterPro" id="IPR017900">
    <property type="entry name" value="4Fe4S_Fe_S_CS"/>
</dbReference>
<dbReference type="InterPro" id="IPR004108">
    <property type="entry name" value="Fe_hydrogenase_lsu_C"/>
</dbReference>
<keyword evidence="1" id="KW-0479">Metal-binding</keyword>
<dbReference type="InterPro" id="IPR017896">
    <property type="entry name" value="4Fe4S_Fe-S-bd"/>
</dbReference>
<dbReference type="SUPFAM" id="SSF53920">
    <property type="entry name" value="Fe-only hydrogenase"/>
    <property type="match status" value="1"/>
</dbReference>
<dbReference type="Pfam" id="PF02906">
    <property type="entry name" value="Fe_hyd_lg_C"/>
    <property type="match status" value="1"/>
</dbReference>
<evidence type="ECO:0000259" key="4">
    <source>
        <dbReference type="PROSITE" id="PS51379"/>
    </source>
</evidence>
<evidence type="ECO:0000256" key="1">
    <source>
        <dbReference type="ARBA" id="ARBA00022723"/>
    </source>
</evidence>
<dbReference type="InterPro" id="IPR027631">
    <property type="entry name" value="Mono_FeFe_hydrog"/>
</dbReference>
<dbReference type="EMBL" id="CP002390">
    <property type="protein sequence ID" value="EFE27878.1"/>
    <property type="molecule type" value="Genomic_DNA"/>
</dbReference>
<keyword evidence="3" id="KW-0411">Iron-sulfur</keyword>
<dbReference type="PANTHER" id="PTHR11615">
    <property type="entry name" value="NITRATE, FORMATE, IRON DEHYDROGENASE"/>
    <property type="match status" value="1"/>
</dbReference>
<evidence type="ECO:0000313" key="6">
    <source>
        <dbReference type="Proteomes" id="UP000007468"/>
    </source>
</evidence>
<accession>D6GSP3</accession>
<evidence type="ECO:0000256" key="2">
    <source>
        <dbReference type="ARBA" id="ARBA00023004"/>
    </source>
</evidence>